<evidence type="ECO:0000256" key="6">
    <source>
        <dbReference type="SAM" id="MobiDB-lite"/>
    </source>
</evidence>
<dbReference type="GO" id="GO:0004157">
    <property type="term" value="F:dihydropyrimidinase activity"/>
    <property type="evidence" value="ECO:0007669"/>
    <property type="project" value="UniProtKB-EC"/>
</dbReference>
<accession>A0A4S2LQ25</accession>
<evidence type="ECO:0000256" key="4">
    <source>
        <dbReference type="ARBA" id="ARBA00036696"/>
    </source>
</evidence>
<feature type="region of interest" description="Disordered" evidence="6">
    <location>
        <begin position="560"/>
        <end position="585"/>
    </location>
</feature>
<keyword evidence="3" id="KW-0597">Phosphoprotein</keyword>
<comment type="caution">
    <text evidence="8">The sequence shown here is derived from an EMBL/GenBank/DDBJ whole genome shotgun (WGS) entry which is preliminary data.</text>
</comment>
<dbReference type="PANTHER" id="PTHR11647:SF1">
    <property type="entry name" value="COLLAPSIN RESPONSE MEDIATOR PROTEIN"/>
    <property type="match status" value="1"/>
</dbReference>
<comment type="catalytic activity">
    <reaction evidence="4">
        <text>5,6-dihydrouracil + H2O = 3-(carbamoylamino)propanoate + H(+)</text>
        <dbReference type="Rhea" id="RHEA:16121"/>
        <dbReference type="ChEBI" id="CHEBI:11892"/>
        <dbReference type="ChEBI" id="CHEBI:15377"/>
        <dbReference type="ChEBI" id="CHEBI:15378"/>
        <dbReference type="ChEBI" id="CHEBI:15901"/>
        <dbReference type="EC" id="3.5.2.2"/>
    </reaction>
</comment>
<dbReference type="OrthoDB" id="10258955at2759"/>
<dbReference type="Gene3D" id="3.20.20.140">
    <property type="entry name" value="Metal-dependent hydrolases"/>
    <property type="match status" value="1"/>
</dbReference>
<dbReference type="InterPro" id="IPR006680">
    <property type="entry name" value="Amidohydro-rel"/>
</dbReference>
<evidence type="ECO:0000259" key="7">
    <source>
        <dbReference type="Pfam" id="PF01979"/>
    </source>
</evidence>
<dbReference type="SUPFAM" id="SSF51338">
    <property type="entry name" value="Composite domain of metallo-dependent hydrolases"/>
    <property type="match status" value="1"/>
</dbReference>
<dbReference type="GO" id="GO:0006208">
    <property type="term" value="P:pyrimidine nucleobase catabolic process"/>
    <property type="evidence" value="ECO:0007669"/>
    <property type="project" value="TreeGrafter"/>
</dbReference>
<dbReference type="EC" id="3.5.2.2" evidence="5"/>
<dbReference type="PANTHER" id="PTHR11647">
    <property type="entry name" value="HYDRANTOINASE/DIHYDROPYRIMIDINASE FAMILY MEMBER"/>
    <property type="match status" value="1"/>
</dbReference>
<dbReference type="GO" id="GO:0005829">
    <property type="term" value="C:cytosol"/>
    <property type="evidence" value="ECO:0007669"/>
    <property type="project" value="TreeGrafter"/>
</dbReference>
<name>A0A4S2LQ25_OPIFE</name>
<proteinExistence type="inferred from homology"/>
<protein>
    <recommendedName>
        <fullName evidence="5">dihydropyrimidinase</fullName>
        <ecNumber evidence="5">3.5.2.2</ecNumber>
    </recommendedName>
</protein>
<gene>
    <name evidence="8" type="ORF">CRM22_007152</name>
</gene>
<evidence type="ECO:0000313" key="9">
    <source>
        <dbReference type="Proteomes" id="UP000308267"/>
    </source>
</evidence>
<dbReference type="Proteomes" id="UP000308267">
    <property type="component" value="Unassembled WGS sequence"/>
</dbReference>
<dbReference type="Pfam" id="PF01979">
    <property type="entry name" value="Amidohydro_1"/>
    <property type="match status" value="1"/>
</dbReference>
<dbReference type="Gene3D" id="2.30.40.10">
    <property type="entry name" value="Urease, subunit C, domain 1"/>
    <property type="match status" value="1"/>
</dbReference>
<evidence type="ECO:0000256" key="2">
    <source>
        <dbReference type="ARBA" id="ARBA00008829"/>
    </source>
</evidence>
<organism evidence="8 9">
    <name type="scientific">Opisthorchis felineus</name>
    <dbReference type="NCBI Taxonomy" id="147828"/>
    <lineage>
        <taxon>Eukaryota</taxon>
        <taxon>Metazoa</taxon>
        <taxon>Spiralia</taxon>
        <taxon>Lophotrochozoa</taxon>
        <taxon>Platyhelminthes</taxon>
        <taxon>Trematoda</taxon>
        <taxon>Digenea</taxon>
        <taxon>Opisthorchiida</taxon>
        <taxon>Opisthorchiata</taxon>
        <taxon>Opisthorchiidae</taxon>
        <taxon>Opisthorchis</taxon>
    </lineage>
</organism>
<dbReference type="InterPro" id="IPR011059">
    <property type="entry name" value="Metal-dep_hydrolase_composite"/>
</dbReference>
<evidence type="ECO:0000256" key="1">
    <source>
        <dbReference type="ARBA" id="ARBA00001947"/>
    </source>
</evidence>
<dbReference type="AlphaFoldDB" id="A0A4S2LQ25"/>
<dbReference type="STRING" id="147828.A0A4S2LQ25"/>
<sequence length="585" mass="63262">MPEPAGRRSVILLKGGIVVNHDLSLKADILVQDGIIKDLGPNITAPDGANIIDVNDQYVLPGGVDLDCHLTVACPEDPVADTYLTASQTALLGGTTTIVNTVYTESDASVLEAIEQFQASCAGKLACDYAACPRLPRFDADISQQLEKLVVNKGVCMVQLSMGYSSEMENPTSNALTEESVYRAFRRCRQLGILPMVPATAPAYLVDMITNDLLSSHPTIGPELHYHNHPESAEGDTVLNACLNAFHSEQACPLLVTRIQSAAALNAFLEQRSKCRGLIFGQTSIGAIAAPLAVAAASDMSLQPEECFTKSKDWATAAGYVCDPPLRPDIKFSQRLLAQMAATDELTLGSAHCAIRTDVRAAFGLQNSAQIPKGVAALGCRLPVLWCCGVENNGGMDPCSFVRVVSTDPARLINAYPRKGRIAVGSDADIIVWSRYTEMEDDAVQQLVPTGVHNIFSGLKLHSRPDLVFLRGCIVVKDKNLVTEQEAQGKYLHLKPFSQMAFSRLNALESCWAAGFPKIPREPYAGKVMDGEPKTHDGTEPKESHYFRKEHYDNVPKVALPPGQRQVHTSVKTAQPPGGASHSFW</sequence>
<evidence type="ECO:0000313" key="8">
    <source>
        <dbReference type="EMBL" id="TGZ62998.1"/>
    </source>
</evidence>
<dbReference type="EMBL" id="SJOL01007337">
    <property type="protein sequence ID" value="TGZ62998.1"/>
    <property type="molecule type" value="Genomic_DNA"/>
</dbReference>
<dbReference type="InterPro" id="IPR050378">
    <property type="entry name" value="Metallo-dep_Hydrolases_sf"/>
</dbReference>
<reference evidence="8 9" key="1">
    <citation type="journal article" date="2019" name="BMC Genomics">
        <title>New insights from Opisthorchis felineus genome: update on genomics of the epidemiologically important liver flukes.</title>
        <authorList>
            <person name="Ershov N.I."/>
            <person name="Mordvinov V.A."/>
            <person name="Prokhortchouk E.B."/>
            <person name="Pakharukova M.Y."/>
            <person name="Gunbin K.V."/>
            <person name="Ustyantsev K."/>
            <person name="Genaev M.A."/>
            <person name="Blinov A.G."/>
            <person name="Mazur A."/>
            <person name="Boulygina E."/>
            <person name="Tsygankova S."/>
            <person name="Khrameeva E."/>
            <person name="Chekanov N."/>
            <person name="Fan G."/>
            <person name="Xiao A."/>
            <person name="Zhang H."/>
            <person name="Xu X."/>
            <person name="Yang H."/>
            <person name="Solovyev V."/>
            <person name="Lee S.M."/>
            <person name="Liu X."/>
            <person name="Afonnikov D.A."/>
            <person name="Skryabin K.G."/>
        </authorList>
    </citation>
    <scope>NUCLEOTIDE SEQUENCE [LARGE SCALE GENOMIC DNA]</scope>
    <source>
        <strain evidence="8">AK-0245</strain>
        <tissue evidence="8">Whole organism</tissue>
    </source>
</reference>
<keyword evidence="9" id="KW-1185">Reference proteome</keyword>
<evidence type="ECO:0000256" key="5">
    <source>
        <dbReference type="ARBA" id="ARBA00039113"/>
    </source>
</evidence>
<dbReference type="InterPro" id="IPR032466">
    <property type="entry name" value="Metal_Hydrolase"/>
</dbReference>
<feature type="domain" description="Amidohydrolase-related" evidence="7">
    <location>
        <begin position="350"/>
        <end position="453"/>
    </location>
</feature>
<dbReference type="SUPFAM" id="SSF51556">
    <property type="entry name" value="Metallo-dependent hydrolases"/>
    <property type="match status" value="1"/>
</dbReference>
<dbReference type="FunFam" id="3.20.20.140:FF:000217">
    <property type="entry name" value="Dihydropyrimidinase-related protein 1"/>
    <property type="match status" value="1"/>
</dbReference>
<comment type="cofactor">
    <cofactor evidence="1">
        <name>Zn(2+)</name>
        <dbReference type="ChEBI" id="CHEBI:29105"/>
    </cofactor>
</comment>
<comment type="similarity">
    <text evidence="2">Belongs to the metallo-dependent hydrolases superfamily. Hydantoinase/dihydropyrimidinase family.</text>
</comment>
<evidence type="ECO:0000256" key="3">
    <source>
        <dbReference type="ARBA" id="ARBA00022553"/>
    </source>
</evidence>